<accession>A0ABT3CZN4</accession>
<dbReference type="PROSITE" id="PS51257">
    <property type="entry name" value="PROKAR_LIPOPROTEIN"/>
    <property type="match status" value="1"/>
</dbReference>
<evidence type="ECO:0000313" key="9">
    <source>
        <dbReference type="Proteomes" id="UP001300692"/>
    </source>
</evidence>
<evidence type="ECO:0000256" key="5">
    <source>
        <dbReference type="ARBA" id="ARBA00023237"/>
    </source>
</evidence>
<comment type="subcellular location">
    <subcellularLocation>
        <location evidence="1">Cell outer membrane</location>
    </subcellularLocation>
</comment>
<evidence type="ECO:0000313" key="8">
    <source>
        <dbReference type="EMBL" id="MCV9389039.1"/>
    </source>
</evidence>
<dbReference type="EMBL" id="JAOYOD010000001">
    <property type="protein sequence ID" value="MCV9389039.1"/>
    <property type="molecule type" value="Genomic_DNA"/>
</dbReference>
<evidence type="ECO:0000259" key="7">
    <source>
        <dbReference type="Pfam" id="PF14322"/>
    </source>
</evidence>
<name>A0ABT3CZN4_9BACT</name>
<sequence>MKNIKIYILVVLVFTLSCDDKLNIEPRQVLDSDLVWVNEENLEAVLFGAYAGMKGTFGNNEGGEMYGGDYMVFSEMLAATDEVVWGGSFTAYREVFDKEITVTNTAISLNWIRAYDVINSVNNVLAHLDLAETDEKRDWIEGQALAIRGIMYFELLRFWAQPYGTGSEVSDPGVPLVLTPTITVEDADALMEQGRSTVAAGYQQVLDDLLEAKGLIDVSYGKNGTSISTYTVSAVLSRVYLQRGEFALAAQEADRVIQSGEYTLGDDPIKAFNNVSNGPEDVFTIQQTALSNSGTSNGGLATFYARLFGSGRGDVQVQATHFTNYETGDLRSGLQDDLSDEATAGTVTEMYYIGVGGQNSGQIQCAKYQDSERNIQIVRLPEMYLTRAEANFEAGTNVGATPLADINAIRNRAGLTDLTTVTIDEIRLERMRELAFEGHKLHDIKRWQMSVGSLPYDANELVLPIPQREIEIYDIPQNAGY</sequence>
<feature type="domain" description="SusD-like N-terminal" evidence="7">
    <location>
        <begin position="97"/>
        <end position="241"/>
    </location>
</feature>
<comment type="similarity">
    <text evidence="2">Belongs to the SusD family.</text>
</comment>
<dbReference type="Pfam" id="PF14322">
    <property type="entry name" value="SusD-like_3"/>
    <property type="match status" value="1"/>
</dbReference>
<organism evidence="8 9">
    <name type="scientific">Reichenbachiella ulvae</name>
    <dbReference type="NCBI Taxonomy" id="2980104"/>
    <lineage>
        <taxon>Bacteria</taxon>
        <taxon>Pseudomonadati</taxon>
        <taxon>Bacteroidota</taxon>
        <taxon>Cytophagia</taxon>
        <taxon>Cytophagales</taxon>
        <taxon>Reichenbachiellaceae</taxon>
        <taxon>Reichenbachiella</taxon>
    </lineage>
</organism>
<keyword evidence="4" id="KW-0472">Membrane</keyword>
<keyword evidence="9" id="KW-1185">Reference proteome</keyword>
<feature type="domain" description="RagB/SusD" evidence="6">
    <location>
        <begin position="325"/>
        <end position="450"/>
    </location>
</feature>
<gene>
    <name evidence="8" type="ORF">N7U62_20360</name>
</gene>
<protein>
    <submittedName>
        <fullName evidence="8">RagB/SusD family nutrient uptake outer membrane protein</fullName>
    </submittedName>
</protein>
<evidence type="ECO:0000256" key="3">
    <source>
        <dbReference type="ARBA" id="ARBA00022729"/>
    </source>
</evidence>
<dbReference type="Pfam" id="PF07980">
    <property type="entry name" value="SusD_RagB"/>
    <property type="match status" value="1"/>
</dbReference>
<keyword evidence="3" id="KW-0732">Signal</keyword>
<comment type="caution">
    <text evidence="8">The sequence shown here is derived from an EMBL/GenBank/DDBJ whole genome shotgun (WGS) entry which is preliminary data.</text>
</comment>
<dbReference type="Proteomes" id="UP001300692">
    <property type="component" value="Unassembled WGS sequence"/>
</dbReference>
<dbReference type="RefSeq" id="WP_264139946.1">
    <property type="nucleotide sequence ID" value="NZ_JAOYOD010000001.1"/>
</dbReference>
<evidence type="ECO:0000256" key="1">
    <source>
        <dbReference type="ARBA" id="ARBA00004442"/>
    </source>
</evidence>
<dbReference type="SUPFAM" id="SSF48452">
    <property type="entry name" value="TPR-like"/>
    <property type="match status" value="1"/>
</dbReference>
<dbReference type="CDD" id="cd08977">
    <property type="entry name" value="SusD"/>
    <property type="match status" value="1"/>
</dbReference>
<evidence type="ECO:0000256" key="2">
    <source>
        <dbReference type="ARBA" id="ARBA00006275"/>
    </source>
</evidence>
<evidence type="ECO:0000259" key="6">
    <source>
        <dbReference type="Pfam" id="PF07980"/>
    </source>
</evidence>
<dbReference type="Gene3D" id="1.25.40.390">
    <property type="match status" value="1"/>
</dbReference>
<dbReference type="InterPro" id="IPR012944">
    <property type="entry name" value="SusD_RagB_dom"/>
</dbReference>
<dbReference type="InterPro" id="IPR033985">
    <property type="entry name" value="SusD-like_N"/>
</dbReference>
<evidence type="ECO:0000256" key="4">
    <source>
        <dbReference type="ARBA" id="ARBA00023136"/>
    </source>
</evidence>
<proteinExistence type="inferred from homology"/>
<dbReference type="InterPro" id="IPR011990">
    <property type="entry name" value="TPR-like_helical_dom_sf"/>
</dbReference>
<reference evidence="8 9" key="1">
    <citation type="submission" date="2022-10" db="EMBL/GenBank/DDBJ databases">
        <title>Comparative genomics and taxonomic characterization of three novel marine species of genus Reichenbachiella exhibiting antioxidant and polysaccharide degradation activities.</title>
        <authorList>
            <person name="Muhammad N."/>
            <person name="Lee Y.-J."/>
            <person name="Ko J."/>
            <person name="Kim S.-G."/>
        </authorList>
    </citation>
    <scope>NUCLEOTIDE SEQUENCE [LARGE SCALE GENOMIC DNA]</scope>
    <source>
        <strain evidence="8 9">ABR2-5</strain>
    </source>
</reference>
<keyword evidence="5" id="KW-0998">Cell outer membrane</keyword>